<sequence>MASGSSVRNDYSAANGFDFATTDDILCSYEDYGNQNNSNGSHSDSAIGSNSAKEVSSLRKDYREVEMAAAFEENSDPPLLLHCNHVCAFSTKEYDNLASNQRSKSIVKLCGLIIFYIIIMVVEVVGGIKANSLAILTDAAHLLTDIAGISLSLFTIWASSWDATSHQSFGFNRLEVLGALISVQLIWLICGMLIYEAVDRILHENATVNGKLMFAIAALGFMINFIMVVWLGHEHGHGHVHGHGHANSHCHSHSNSHHACTDTDHEKEELCARNKEESTSLVVSMPEKTERLNINVQGAYLHVMADLIQSVGVMIAGSIIWAKPKWMVVDLVCTIVFSIFALAATIPMLRDITCILMERTPSEINIASLENGLKCIKGVDGVHDLHVWAITIGKTVLTCHVIAEAGVNLNEILVSIKDYCEKTYDIHHVTIQIEQEL</sequence>
<dbReference type="Proteomes" id="UP001060215">
    <property type="component" value="Chromosome 2"/>
</dbReference>
<proteinExistence type="predicted"/>
<gene>
    <name evidence="1" type="ORF">LOK49_LG04G00492</name>
</gene>
<dbReference type="EMBL" id="CM045759">
    <property type="protein sequence ID" value="KAI8019033.1"/>
    <property type="molecule type" value="Genomic_DNA"/>
</dbReference>
<reference evidence="1 2" key="1">
    <citation type="journal article" date="2022" name="Plant J.">
        <title>Chromosome-level genome of Camellia lanceoleosa provides a valuable resource for understanding genome evolution and self-incompatibility.</title>
        <authorList>
            <person name="Gong W."/>
            <person name="Xiao S."/>
            <person name="Wang L."/>
            <person name="Liao Z."/>
            <person name="Chang Y."/>
            <person name="Mo W."/>
            <person name="Hu G."/>
            <person name="Li W."/>
            <person name="Zhao G."/>
            <person name="Zhu H."/>
            <person name="Hu X."/>
            <person name="Ji K."/>
            <person name="Xiang X."/>
            <person name="Song Q."/>
            <person name="Yuan D."/>
            <person name="Jin S."/>
            <person name="Zhang L."/>
        </authorList>
    </citation>
    <scope>NUCLEOTIDE SEQUENCE [LARGE SCALE GENOMIC DNA]</scope>
    <source>
        <strain evidence="1">SQ_2022a</strain>
    </source>
</reference>
<accession>A0ACC0I274</accession>
<name>A0ACC0I274_9ERIC</name>
<organism evidence="1 2">
    <name type="scientific">Camellia lanceoleosa</name>
    <dbReference type="NCBI Taxonomy" id="1840588"/>
    <lineage>
        <taxon>Eukaryota</taxon>
        <taxon>Viridiplantae</taxon>
        <taxon>Streptophyta</taxon>
        <taxon>Embryophyta</taxon>
        <taxon>Tracheophyta</taxon>
        <taxon>Spermatophyta</taxon>
        <taxon>Magnoliopsida</taxon>
        <taxon>eudicotyledons</taxon>
        <taxon>Gunneridae</taxon>
        <taxon>Pentapetalae</taxon>
        <taxon>asterids</taxon>
        <taxon>Ericales</taxon>
        <taxon>Theaceae</taxon>
        <taxon>Camellia</taxon>
    </lineage>
</organism>
<keyword evidence="2" id="KW-1185">Reference proteome</keyword>
<evidence type="ECO:0000313" key="1">
    <source>
        <dbReference type="EMBL" id="KAI8019033.1"/>
    </source>
</evidence>
<evidence type="ECO:0000313" key="2">
    <source>
        <dbReference type="Proteomes" id="UP001060215"/>
    </source>
</evidence>
<protein>
    <submittedName>
        <fullName evidence="1">Metal tolerance protein B</fullName>
    </submittedName>
</protein>
<comment type="caution">
    <text evidence="1">The sequence shown here is derived from an EMBL/GenBank/DDBJ whole genome shotgun (WGS) entry which is preliminary data.</text>
</comment>